<evidence type="ECO:0000313" key="2">
    <source>
        <dbReference type="Proteomes" id="UP000183174"/>
    </source>
</evidence>
<dbReference type="Proteomes" id="UP000183174">
    <property type="component" value="Unassembled WGS sequence"/>
</dbReference>
<name>A0A1C3XGE9_9BRAD</name>
<dbReference type="EMBL" id="FMAE01000017">
    <property type="protein sequence ID" value="SCB51289.1"/>
    <property type="molecule type" value="Genomic_DNA"/>
</dbReference>
<evidence type="ECO:0000313" key="1">
    <source>
        <dbReference type="EMBL" id="SCB51289.1"/>
    </source>
</evidence>
<reference evidence="1 2" key="1">
    <citation type="submission" date="2016-08" db="EMBL/GenBank/DDBJ databases">
        <authorList>
            <person name="Seilhamer J.J."/>
        </authorList>
    </citation>
    <scope>NUCLEOTIDE SEQUENCE [LARGE SCALE GENOMIC DNA]</scope>
    <source>
        <strain evidence="1 2">CCBAU 10071</strain>
    </source>
</reference>
<sequence>MFGFNAAVAAVPVIFKPNYIIQFRSGDLYKSDVILGFNAMHHAGHDVDNIASPKIDFFQTSNASLATIEKYTAPTQNEVRLFLVFMILEAGFATGLNMNEFETERSPFSYEPALFTPSLGDLLGDGHVLNIEAA</sequence>
<proteinExistence type="predicted"/>
<gene>
    <name evidence="1" type="ORF">GA0061099_10172</name>
</gene>
<organism evidence="1 2">
    <name type="scientific">Bradyrhizobium yuanmingense</name>
    <dbReference type="NCBI Taxonomy" id="108015"/>
    <lineage>
        <taxon>Bacteria</taxon>
        <taxon>Pseudomonadati</taxon>
        <taxon>Pseudomonadota</taxon>
        <taxon>Alphaproteobacteria</taxon>
        <taxon>Hyphomicrobiales</taxon>
        <taxon>Nitrobacteraceae</taxon>
        <taxon>Bradyrhizobium</taxon>
    </lineage>
</organism>
<protein>
    <submittedName>
        <fullName evidence="1">Uncharacterized protein</fullName>
    </submittedName>
</protein>
<accession>A0A1C3XGE9</accession>
<dbReference type="AlphaFoldDB" id="A0A1C3XGE9"/>